<organism evidence="2 3">
    <name type="scientific">Elstera cyanobacteriorum</name>
    <dbReference type="NCBI Taxonomy" id="2022747"/>
    <lineage>
        <taxon>Bacteria</taxon>
        <taxon>Pseudomonadati</taxon>
        <taxon>Pseudomonadota</taxon>
        <taxon>Alphaproteobacteria</taxon>
        <taxon>Rhodospirillales</taxon>
        <taxon>Rhodospirillaceae</taxon>
        <taxon>Elstera</taxon>
    </lineage>
</organism>
<dbReference type="EMBL" id="NOXS01000019">
    <property type="protein sequence ID" value="OYQ21886.1"/>
    <property type="molecule type" value="Genomic_DNA"/>
</dbReference>
<dbReference type="InterPro" id="IPR000157">
    <property type="entry name" value="TIR_dom"/>
</dbReference>
<dbReference type="SUPFAM" id="SSF52540">
    <property type="entry name" value="P-loop containing nucleoside triphosphate hydrolases"/>
    <property type="match status" value="1"/>
</dbReference>
<dbReference type="InterPro" id="IPR053137">
    <property type="entry name" value="NLR-like"/>
</dbReference>
<dbReference type="SUPFAM" id="SSF48452">
    <property type="entry name" value="TPR-like"/>
    <property type="match status" value="3"/>
</dbReference>
<evidence type="ECO:0000313" key="3">
    <source>
        <dbReference type="Proteomes" id="UP000216361"/>
    </source>
</evidence>
<evidence type="ECO:0000313" key="2">
    <source>
        <dbReference type="EMBL" id="OYQ21886.1"/>
    </source>
</evidence>
<dbReference type="PANTHER" id="PTHR46082:SF6">
    <property type="entry name" value="AAA+ ATPASE DOMAIN-CONTAINING PROTEIN-RELATED"/>
    <property type="match status" value="1"/>
</dbReference>
<accession>A0A255XY42</accession>
<evidence type="ECO:0000259" key="1">
    <source>
        <dbReference type="Pfam" id="PF13676"/>
    </source>
</evidence>
<dbReference type="SUPFAM" id="SSF52200">
    <property type="entry name" value="Toll/Interleukin receptor TIR domain"/>
    <property type="match status" value="1"/>
</dbReference>
<reference evidence="2 3" key="1">
    <citation type="submission" date="2017-07" db="EMBL/GenBank/DDBJ databases">
        <title>Elstera cyanobacteriorum sp. nov., a novel bacterium isolated from cyanobacterial aggregates in a eutrophic lake.</title>
        <authorList>
            <person name="Cai H."/>
        </authorList>
    </citation>
    <scope>NUCLEOTIDE SEQUENCE [LARGE SCALE GENOMIC DNA]</scope>
    <source>
        <strain evidence="2 3">TH019</strain>
    </source>
</reference>
<dbReference type="Gene3D" id="1.25.40.10">
    <property type="entry name" value="Tetratricopeptide repeat domain"/>
    <property type="match status" value="3"/>
</dbReference>
<dbReference type="InterPro" id="IPR027417">
    <property type="entry name" value="P-loop_NTPase"/>
</dbReference>
<dbReference type="Pfam" id="PF13676">
    <property type="entry name" value="TIR_2"/>
    <property type="match status" value="1"/>
</dbReference>
<comment type="caution">
    <text evidence="2">The sequence shown here is derived from an EMBL/GenBank/DDBJ whole genome shotgun (WGS) entry which is preliminary data.</text>
</comment>
<dbReference type="AlphaFoldDB" id="A0A255XY42"/>
<proteinExistence type="predicted"/>
<dbReference type="Proteomes" id="UP000216361">
    <property type="component" value="Unassembled WGS sequence"/>
</dbReference>
<dbReference type="Gene3D" id="3.40.50.300">
    <property type="entry name" value="P-loop containing nucleotide triphosphate hydrolases"/>
    <property type="match status" value="1"/>
</dbReference>
<dbReference type="PANTHER" id="PTHR46082">
    <property type="entry name" value="ATP/GTP-BINDING PROTEIN-RELATED"/>
    <property type="match status" value="1"/>
</dbReference>
<keyword evidence="3" id="KW-1185">Reference proteome</keyword>
<dbReference type="Pfam" id="PF13374">
    <property type="entry name" value="TPR_10"/>
    <property type="match status" value="3"/>
</dbReference>
<dbReference type="Pfam" id="PF13424">
    <property type="entry name" value="TPR_12"/>
    <property type="match status" value="3"/>
</dbReference>
<dbReference type="Gene3D" id="3.40.50.10140">
    <property type="entry name" value="Toll/interleukin-1 receptor homology (TIR) domain"/>
    <property type="match status" value="1"/>
</dbReference>
<dbReference type="InterPro" id="IPR011990">
    <property type="entry name" value="TPR-like_helical_dom_sf"/>
</dbReference>
<dbReference type="RefSeq" id="WP_094406791.1">
    <property type="nucleotide sequence ID" value="NZ_BMJZ01000014.1"/>
</dbReference>
<dbReference type="GO" id="GO:0007165">
    <property type="term" value="P:signal transduction"/>
    <property type="evidence" value="ECO:0007669"/>
    <property type="project" value="InterPro"/>
</dbReference>
<feature type="domain" description="TIR" evidence="1">
    <location>
        <begin position="7"/>
        <end position="111"/>
    </location>
</feature>
<dbReference type="OrthoDB" id="9787760at2"/>
<dbReference type="InterPro" id="IPR035897">
    <property type="entry name" value="Toll_tir_struct_dom_sf"/>
</dbReference>
<sequence length="977" mass="105603">MKRRRLFLSHESSQKQVMTQLATALEPHDIDVWFDQEKVGTFDTIAPAVLDGLWSCHACLVWWYGEYDVRRACQFELTAALASVAAARAPGTPARIFPVAPEGVLKDPILGRLKAERAAIIPHSPPTATEIAALAAKLAAKLQPLETTFFRLTDADPARPTEPSNPDFVGRARELLELHAALWPDAAGVEGTGSAQALVAGLGGQGKTALADEYARRFARSYPRGTFRLNLQGDGETEAGFDGRINSLLRTQAETLGLTPDPNATTAALRGALARALQTAPPYLWRVDDVPEFITAEQVQLLRAPTDQAATLFTSRYELPTVGAFRLKRLNDADAQRLIRTIAGDRGSAADLQRLIDTVEGHALSLRLLAFRLKATGDAAEILTTLEQAPLEGLEAFATQAALRRADLTKGVYATLVSSFHLLEEGGEARALLGLLAHLARAPVPWRFLCDTLGTAAMADARDAVELGGLLDFSVEPSGTPAEAIELVRLHPLLADLALAEPGFGDAPQVAEWLGAIVFALLADVQAIDKDAGHYRRDPLSGWLLPHARQRAEVGLARGETTLGSWVGSALHWIGDLPSAKALEVQVLEARRRTLVPEHPDTLSSMNDLASTLRAQGDLPGARALLEQALEAFRRLLGPEHLETLISMGNLAGTLQDQGDLHGARALQEQVLEAHRRILGPEDPKTLISMGNLASILHDLDDLPTAQVLQEQVLEIHQRTLPPEHPNTLTSMNNLAETLRALGDLPGARALLEQALEARRRILGPEHPDTLSSMSNLALTFKAQDDLTVAQVLQEQVLEIRRRLLGPEHPDTLTSLDNLAGTLQTLGDLPGARTLQEQVVEARRRTLGSEHPHTLNSLNNLAGTLQAQEDLPGARALQKSVLEVRCRTLGPEHPKTLRSMNDLAETVRAQGDLPGARALMEQVVATLSRTLGPGHPNTLDRMAKLALVRKALGDAAGARALWQAILDARRGRTTPTP</sequence>
<protein>
    <recommendedName>
        <fullName evidence="1">TIR domain-containing protein</fullName>
    </recommendedName>
</protein>
<gene>
    <name evidence="2" type="ORF">CHR90_00920</name>
</gene>
<name>A0A255XY42_9PROT</name>